<comment type="catalytic activity">
    <reaction evidence="8">
        <text>(24S)-24,25-epoxycucurbitadienol + H2O = (24R)-24,25-dihydroxycucurbitadienol</text>
        <dbReference type="Rhea" id="RHEA:81855"/>
        <dbReference type="ChEBI" id="CHEBI:15377"/>
        <dbReference type="ChEBI" id="CHEBI:229949"/>
        <dbReference type="ChEBI" id="CHEBI:229950"/>
    </reaction>
    <physiologicalReaction direction="left-to-right" evidence="8">
        <dbReference type="Rhea" id="RHEA:81856"/>
    </physiologicalReaction>
</comment>
<dbReference type="Pfam" id="PF00561">
    <property type="entry name" value="Abhydrolase_1"/>
    <property type="match status" value="1"/>
</dbReference>
<dbReference type="PANTHER" id="PTHR43329">
    <property type="entry name" value="EPOXIDE HYDROLASE"/>
    <property type="match status" value="1"/>
</dbReference>
<sequence length="312" mass="34774">MEGISHRMVKVNGIDMHIAEKGQGPVVLLLHGFPELWYSWSHQILALSSLGYHAVAPDLRGYGDTEAPPSSSSYSCLQIVGDLSGLIDHLGVEQMFLVAHDWGAVVGWYLCLFRPDRVKAYVCLGVPYRPRNPKMKPVETMKLAFGEDFYVCRFQEPGVIEAEIARAGTAEVLMKILTDRNPVPPCLSQENPFGIYPENLVTLPSWLTEADLAFHVTKYSQKGFTGGLNYYRALDLNWELTAPWTGALVEVPVKFVVGDLDMVLTTPGAKEFVSNGGFKHHVQLLEEVVVMEGVGHFINQEKAEEINNHIYD</sequence>
<dbReference type="InterPro" id="IPR000073">
    <property type="entry name" value="AB_hydrolase_1"/>
</dbReference>
<keyword evidence="4" id="KW-0378">Hydrolase</keyword>
<evidence type="ECO:0000256" key="1">
    <source>
        <dbReference type="ARBA" id="ARBA00004721"/>
    </source>
</evidence>
<evidence type="ECO:0000256" key="6">
    <source>
        <dbReference type="ARBA" id="ARBA00051067"/>
    </source>
</evidence>
<proteinExistence type="inferred from homology"/>
<dbReference type="EC" id="3.3.2.10" evidence="3"/>
<keyword evidence="11" id="KW-1185">Reference proteome</keyword>
<evidence type="ECO:0000256" key="7">
    <source>
        <dbReference type="ARBA" id="ARBA00058358"/>
    </source>
</evidence>
<dbReference type="GO" id="GO:0004301">
    <property type="term" value="F:epoxide hydrolase activity"/>
    <property type="evidence" value="ECO:0007669"/>
    <property type="project" value="UniProtKB-EC"/>
</dbReference>
<dbReference type="EMBL" id="JAAWWB010000010">
    <property type="protein sequence ID" value="KAG6773161.1"/>
    <property type="molecule type" value="Genomic_DNA"/>
</dbReference>
<evidence type="ECO:0000256" key="8">
    <source>
        <dbReference type="ARBA" id="ARBA00093212"/>
    </source>
</evidence>
<dbReference type="Proteomes" id="UP000886885">
    <property type="component" value="Chromosome 5D"/>
</dbReference>
<reference evidence="10" key="1">
    <citation type="journal article" date="2020" name="bioRxiv">
        <title>Hybrid origin of Populus tomentosa Carr. identified through genome sequencing and phylogenomic analysis.</title>
        <authorList>
            <person name="An X."/>
            <person name="Gao K."/>
            <person name="Chen Z."/>
            <person name="Li J."/>
            <person name="Yang X."/>
            <person name="Yang X."/>
            <person name="Zhou J."/>
            <person name="Guo T."/>
            <person name="Zhao T."/>
            <person name="Huang S."/>
            <person name="Miao D."/>
            <person name="Khan W.U."/>
            <person name="Rao P."/>
            <person name="Ye M."/>
            <person name="Lei B."/>
            <person name="Liao W."/>
            <person name="Wang J."/>
            <person name="Ji L."/>
            <person name="Li Y."/>
            <person name="Guo B."/>
            <person name="Mustafa N.S."/>
            <person name="Li S."/>
            <person name="Yun Q."/>
            <person name="Keller S.R."/>
            <person name="Mao J."/>
            <person name="Zhang R."/>
            <person name="Strauss S.H."/>
        </authorList>
    </citation>
    <scope>NUCLEOTIDE SEQUENCE</scope>
    <source>
        <strain evidence="10">GM15</strain>
        <tissue evidence="10">Leaf</tissue>
    </source>
</reference>
<organism evidence="10 11">
    <name type="scientific">Populus tomentosa</name>
    <name type="common">Chinese white poplar</name>
    <dbReference type="NCBI Taxonomy" id="118781"/>
    <lineage>
        <taxon>Eukaryota</taxon>
        <taxon>Viridiplantae</taxon>
        <taxon>Streptophyta</taxon>
        <taxon>Embryophyta</taxon>
        <taxon>Tracheophyta</taxon>
        <taxon>Spermatophyta</taxon>
        <taxon>Magnoliopsida</taxon>
        <taxon>eudicotyledons</taxon>
        <taxon>Gunneridae</taxon>
        <taxon>Pentapetalae</taxon>
        <taxon>rosids</taxon>
        <taxon>fabids</taxon>
        <taxon>Malpighiales</taxon>
        <taxon>Salicaceae</taxon>
        <taxon>Saliceae</taxon>
        <taxon>Populus</taxon>
    </lineage>
</organism>
<comment type="caution">
    <text evidence="10">The sequence shown here is derived from an EMBL/GenBank/DDBJ whole genome shotgun (WGS) entry which is preliminary data.</text>
</comment>
<comment type="pathway">
    <text evidence="1">Secondary metabolite biosynthesis; terpenoid biosynthesis.</text>
</comment>
<dbReference type="FunFam" id="3.40.50.1820:FF:000161">
    <property type="entry name" value="Epoxide hydrolase"/>
    <property type="match status" value="1"/>
</dbReference>
<comment type="function">
    <text evidence="7">Epoxide hydrolase involved in the biosynthesis of cucurbitacin and mogroside tetracyclic triterpene natural products (e.g. siamenoside I and mogrosides IV, V and VI). Cucurbitacins have cytotoxic properties and exhibit deterrent taste as a defense barrier against herbivores. Mogrosides are nonsugar highly oxygenated compounds used as high-intensity zero-calorie sweeteners; they also possess pharmacological properties such as regulating immunity, lowering blood sugar and lipid levels, protecting the liver, and acting as antioxidants and antitumor agents. Catalyzes the hydrolysis of aromatic epoxide-containing substrates, such as the conversion of 24,25-epoxycucurbitadienol to 24,25-dihydroxycucurbitadienol.</text>
</comment>
<name>A0A8X7ZPD3_POPTO</name>
<feature type="domain" description="AB hydrolase-1" evidence="9">
    <location>
        <begin position="25"/>
        <end position="299"/>
    </location>
</feature>
<evidence type="ECO:0000256" key="5">
    <source>
        <dbReference type="ARBA" id="ARBA00038334"/>
    </source>
</evidence>
<evidence type="ECO:0000256" key="2">
    <source>
        <dbReference type="ARBA" id="ARBA00011738"/>
    </source>
</evidence>
<evidence type="ECO:0000259" key="9">
    <source>
        <dbReference type="Pfam" id="PF00561"/>
    </source>
</evidence>
<evidence type="ECO:0000313" key="11">
    <source>
        <dbReference type="Proteomes" id="UP000886885"/>
    </source>
</evidence>
<gene>
    <name evidence="10" type="ORF">POTOM_020420</name>
</gene>
<evidence type="ECO:0000256" key="3">
    <source>
        <dbReference type="ARBA" id="ARBA00013006"/>
    </source>
</evidence>
<comment type="subunit">
    <text evidence="2">Homodimer.</text>
</comment>
<evidence type="ECO:0000256" key="4">
    <source>
        <dbReference type="ARBA" id="ARBA00022801"/>
    </source>
</evidence>
<protein>
    <recommendedName>
        <fullName evidence="3">soluble epoxide hydrolase</fullName>
        <ecNumber evidence="3">3.3.2.10</ecNumber>
    </recommendedName>
</protein>
<dbReference type="OrthoDB" id="7130006at2759"/>
<comment type="similarity">
    <text evidence="5">Belongs to the AB hydrolase superfamily. Epoxide hydrolase family.</text>
</comment>
<evidence type="ECO:0000313" key="10">
    <source>
        <dbReference type="EMBL" id="KAG6773161.1"/>
    </source>
</evidence>
<dbReference type="AlphaFoldDB" id="A0A8X7ZPD3"/>
<comment type="catalytic activity">
    <reaction evidence="6">
        <text>an epoxide + H2O = an ethanediol</text>
        <dbReference type="Rhea" id="RHEA:19037"/>
        <dbReference type="ChEBI" id="CHEBI:15377"/>
        <dbReference type="ChEBI" id="CHEBI:32955"/>
        <dbReference type="ChEBI" id="CHEBI:140594"/>
        <dbReference type="EC" id="3.3.2.10"/>
    </reaction>
    <physiologicalReaction direction="left-to-right" evidence="6">
        <dbReference type="Rhea" id="RHEA:19038"/>
    </physiologicalReaction>
</comment>
<accession>A0A8X7ZPD3</accession>